<dbReference type="PANTHER" id="PTHR42804:SF1">
    <property type="entry name" value="ALDEHYDE DEHYDROGENASE-RELATED"/>
    <property type="match status" value="1"/>
</dbReference>
<proteinExistence type="inferred from homology"/>
<evidence type="ECO:0000256" key="2">
    <source>
        <dbReference type="PROSITE-ProRule" id="PRU10007"/>
    </source>
</evidence>
<organism evidence="5 6">
    <name type="scientific">[Mycobacterium] fortunisiensis</name>
    <dbReference type="NCBI Taxonomy" id="2600579"/>
    <lineage>
        <taxon>Bacteria</taxon>
        <taxon>Bacillati</taxon>
        <taxon>Actinomycetota</taxon>
        <taxon>Actinomycetes</taxon>
        <taxon>Mycobacteriales</taxon>
        <taxon>Mycobacteriaceae</taxon>
        <taxon>Mycolicibacterium</taxon>
    </lineage>
</organism>
<dbReference type="PANTHER" id="PTHR42804">
    <property type="entry name" value="ALDEHYDE DEHYDROGENASE"/>
    <property type="match status" value="1"/>
</dbReference>
<evidence type="ECO:0000256" key="1">
    <source>
        <dbReference type="ARBA" id="ARBA00009986"/>
    </source>
</evidence>
<evidence type="ECO:0000259" key="4">
    <source>
        <dbReference type="Pfam" id="PF00171"/>
    </source>
</evidence>
<comment type="similarity">
    <text evidence="1 3">Belongs to the aldehyde dehydrogenase family.</text>
</comment>
<protein>
    <submittedName>
        <fullName evidence="5">Aldehyde dehydrogenase</fullName>
    </submittedName>
</protein>
<comment type="caution">
    <text evidence="5">The sequence shown here is derived from an EMBL/GenBank/DDBJ whole genome shotgun (WGS) entry which is preliminary data.</text>
</comment>
<feature type="active site" evidence="2">
    <location>
        <position position="250"/>
    </location>
</feature>
<keyword evidence="3" id="KW-0560">Oxidoreductase</keyword>
<dbReference type="InterPro" id="IPR029510">
    <property type="entry name" value="Ald_DH_CS_GLU"/>
</dbReference>
<dbReference type="CDD" id="cd07139">
    <property type="entry name" value="ALDH_AldA-Rv0768"/>
    <property type="match status" value="1"/>
</dbReference>
<sequence>MRELDDIYIGGRWIPAASDDRISVISPSTEEVVALVPAADADDVAGAVDAARHAFDHGPWPRMSPAERATVMAALHDELTRRADELAHTIGTENGTPAMLLRPAQVDNGLHVLNYYTELAAGWQQERRIDGVYGPAIVRNEPVGTVAAILPWNVPFYLAMLKVAPALAAGCTVVLKAAPETPLNAYLLAEAADAAGLPPGVLNILAAGPESSELLISNPGIDKIAFTGSTKVGERIAALAAPKFKRLTLELGGKSAAVVLDDADLNTTMAALIGATMTMSGQFCVAQSRILVQEKHYDEAVSLFAGIAGTLPVGRTFDEGTFVGPLISQRQRERVLDYIEIAEREGATLAAGGTRPENLDKGWFVSPTVFRDVKNDMRIAQEEVFGPVVAFIPYHDTDEAIAIANDSAFGLHGTVWTSNVQRGVEIGRQIRTGTFSVNSLTLEPAAPFGGVKQSGIGREMGYEGLAAYLEPKTITVPA</sequence>
<gene>
    <name evidence="5" type="ORF">FR943_06320</name>
</gene>
<evidence type="ECO:0000313" key="6">
    <source>
        <dbReference type="Proteomes" id="UP000812982"/>
    </source>
</evidence>
<accession>A0ABS6KIN2</accession>
<name>A0ABS6KIN2_9MYCO</name>
<keyword evidence="6" id="KW-1185">Reference proteome</keyword>
<dbReference type="RefSeq" id="WP_217155494.1">
    <property type="nucleotide sequence ID" value="NZ_VOMB01000009.1"/>
</dbReference>
<dbReference type="Pfam" id="PF00171">
    <property type="entry name" value="Aldedh"/>
    <property type="match status" value="1"/>
</dbReference>
<dbReference type="Proteomes" id="UP000812982">
    <property type="component" value="Unassembled WGS sequence"/>
</dbReference>
<reference evidence="5 6" key="1">
    <citation type="journal article" date="2021" name="Sci. Rep.">
        <title>Phenotypic and genomic hallmarks of a novel, potentially pathogenic rapidly growing Mycobacterium species related to the Mycobacterium fortuitum complex.</title>
        <authorList>
            <person name="Gharbi R."/>
            <person name="Khanna V."/>
            <person name="Frigui W."/>
            <person name="Mhenni B."/>
            <person name="Brosch R."/>
            <person name="Mardassi H."/>
        </authorList>
    </citation>
    <scope>NUCLEOTIDE SEQUENCE [LARGE SCALE GENOMIC DNA]</scope>
    <source>
        <strain evidence="5 6">TNTM28</strain>
    </source>
</reference>
<dbReference type="EMBL" id="VOMB01000009">
    <property type="protein sequence ID" value="MBU9763457.1"/>
    <property type="molecule type" value="Genomic_DNA"/>
</dbReference>
<feature type="domain" description="Aldehyde dehydrogenase" evidence="4">
    <location>
        <begin position="13"/>
        <end position="474"/>
    </location>
</feature>
<evidence type="ECO:0000313" key="5">
    <source>
        <dbReference type="EMBL" id="MBU9763457.1"/>
    </source>
</evidence>
<dbReference type="InterPro" id="IPR015590">
    <property type="entry name" value="Aldehyde_DH_dom"/>
</dbReference>
<dbReference type="PROSITE" id="PS00687">
    <property type="entry name" value="ALDEHYDE_DEHYDR_GLU"/>
    <property type="match status" value="1"/>
</dbReference>
<evidence type="ECO:0000256" key="3">
    <source>
        <dbReference type="RuleBase" id="RU003345"/>
    </source>
</evidence>